<dbReference type="PRINTS" id="PR00449">
    <property type="entry name" value="RASTRNSFRMNG"/>
</dbReference>
<dbReference type="Proteomes" id="UP000179807">
    <property type="component" value="Unassembled WGS sequence"/>
</dbReference>
<dbReference type="EMBL" id="MLAK01000800">
    <property type="protein sequence ID" value="OHT04259.1"/>
    <property type="molecule type" value="Genomic_DNA"/>
</dbReference>
<evidence type="ECO:0000313" key="2">
    <source>
        <dbReference type="EMBL" id="OHT04259.1"/>
    </source>
</evidence>
<dbReference type="PROSITE" id="PS51419">
    <property type="entry name" value="RAB"/>
    <property type="match status" value="1"/>
</dbReference>
<dbReference type="OrthoDB" id="28034at2759"/>
<dbReference type="InterPro" id="IPR001806">
    <property type="entry name" value="Small_GTPase"/>
</dbReference>
<accession>A0A1J4JZ58</accession>
<organism evidence="2 3">
    <name type="scientific">Tritrichomonas foetus</name>
    <dbReference type="NCBI Taxonomy" id="1144522"/>
    <lineage>
        <taxon>Eukaryota</taxon>
        <taxon>Metamonada</taxon>
        <taxon>Parabasalia</taxon>
        <taxon>Tritrichomonadida</taxon>
        <taxon>Tritrichomonadidae</taxon>
        <taxon>Tritrichomonas</taxon>
    </lineage>
</organism>
<dbReference type="Pfam" id="PF00071">
    <property type="entry name" value="Ras"/>
    <property type="match status" value="1"/>
</dbReference>
<dbReference type="FunFam" id="3.40.50.300:FF:000808">
    <property type="entry name" value="Small GTP-binding protein, putative"/>
    <property type="match status" value="1"/>
</dbReference>
<evidence type="ECO:0000256" key="1">
    <source>
        <dbReference type="ARBA" id="ARBA00022741"/>
    </source>
</evidence>
<dbReference type="PROSITE" id="PS51421">
    <property type="entry name" value="RAS"/>
    <property type="match status" value="1"/>
</dbReference>
<dbReference type="VEuPathDB" id="TrichDB:TRFO_28311"/>
<dbReference type="SMART" id="SM00174">
    <property type="entry name" value="RHO"/>
    <property type="match status" value="1"/>
</dbReference>
<name>A0A1J4JZ58_9EUKA</name>
<dbReference type="AlphaFoldDB" id="A0A1J4JZ58"/>
<dbReference type="GeneID" id="94840803"/>
<keyword evidence="3" id="KW-1185">Reference proteome</keyword>
<dbReference type="Gene3D" id="3.40.50.300">
    <property type="entry name" value="P-loop containing nucleotide triphosphate hydrolases"/>
    <property type="match status" value="1"/>
</dbReference>
<dbReference type="NCBIfam" id="TIGR00231">
    <property type="entry name" value="small_GTP"/>
    <property type="match status" value="1"/>
</dbReference>
<dbReference type="CDD" id="cd00154">
    <property type="entry name" value="Rab"/>
    <property type="match status" value="1"/>
</dbReference>
<dbReference type="SUPFAM" id="SSF52540">
    <property type="entry name" value="P-loop containing nucleoside triphosphate hydrolases"/>
    <property type="match status" value="1"/>
</dbReference>
<dbReference type="PANTHER" id="PTHR47978">
    <property type="match status" value="1"/>
</dbReference>
<proteinExistence type="predicted"/>
<sequence>MNNLPGQTGGTQFKVPFVGDSSVGKTSIVSRYNEKKFTGNMPSTVGVSNVQLQIKVKNQKVDMTVWDTAGQEKFLSLVPLYTRHSDLLIIVFDMSNQKTFDGVEQWFQRAREDLDLKCPIIICGNKIDLPSAIEKQAVEDWAKSHECIACFTSAKDGDGVDNLFQTAAEKLISSRPATSSSFGSCPNLEAAQQKKGCC</sequence>
<keyword evidence="1" id="KW-0547">Nucleotide-binding</keyword>
<dbReference type="SMART" id="SM00177">
    <property type="entry name" value="ARF"/>
    <property type="match status" value="1"/>
</dbReference>
<dbReference type="InterPro" id="IPR005225">
    <property type="entry name" value="Small_GTP-bd"/>
</dbReference>
<dbReference type="InterPro" id="IPR027417">
    <property type="entry name" value="P-loop_NTPase"/>
</dbReference>
<reference evidence="2" key="1">
    <citation type="submission" date="2016-10" db="EMBL/GenBank/DDBJ databases">
        <authorList>
            <person name="Benchimol M."/>
            <person name="Almeida L.G."/>
            <person name="Vasconcelos A.T."/>
            <person name="Perreira-Neves A."/>
            <person name="Rosa I.A."/>
            <person name="Tasca T."/>
            <person name="Bogo M.R."/>
            <person name="de Souza W."/>
        </authorList>
    </citation>
    <scope>NUCLEOTIDE SEQUENCE [LARGE SCALE GENOMIC DNA]</scope>
    <source>
        <strain evidence="2">K</strain>
    </source>
</reference>
<dbReference type="RefSeq" id="XP_068357395.1">
    <property type="nucleotide sequence ID" value="XM_068506099.1"/>
</dbReference>
<dbReference type="SMART" id="SM00173">
    <property type="entry name" value="RAS"/>
    <property type="match status" value="1"/>
</dbReference>
<dbReference type="GO" id="GO:0003924">
    <property type="term" value="F:GTPase activity"/>
    <property type="evidence" value="ECO:0007669"/>
    <property type="project" value="InterPro"/>
</dbReference>
<gene>
    <name evidence="2" type="primary">RAB21</name>
    <name evidence="2" type="ORF">TRFO_28311</name>
</gene>
<evidence type="ECO:0000313" key="3">
    <source>
        <dbReference type="Proteomes" id="UP000179807"/>
    </source>
</evidence>
<dbReference type="SMART" id="SM00176">
    <property type="entry name" value="RAN"/>
    <property type="match status" value="1"/>
</dbReference>
<dbReference type="GO" id="GO:0005525">
    <property type="term" value="F:GTP binding"/>
    <property type="evidence" value="ECO:0007669"/>
    <property type="project" value="InterPro"/>
</dbReference>
<protein>
    <submittedName>
        <fullName evidence="2">Ras-related protein Rab-21</fullName>
    </submittedName>
</protein>
<dbReference type="SMART" id="SM00175">
    <property type="entry name" value="RAB"/>
    <property type="match status" value="1"/>
</dbReference>
<comment type="caution">
    <text evidence="2">The sequence shown here is derived from an EMBL/GenBank/DDBJ whole genome shotgun (WGS) entry which is preliminary data.</text>
</comment>